<evidence type="ECO:0000256" key="6">
    <source>
        <dbReference type="ARBA" id="ARBA00022679"/>
    </source>
</evidence>
<evidence type="ECO:0000256" key="10">
    <source>
        <dbReference type="ARBA" id="ARBA00022932"/>
    </source>
</evidence>
<dbReference type="SUPFAM" id="SSF89550">
    <property type="entry name" value="PHP domain-like"/>
    <property type="match status" value="1"/>
</dbReference>
<dbReference type="InterPro" id="IPR023073">
    <property type="entry name" value="DnaE2"/>
</dbReference>
<dbReference type="NCBIfam" id="NF004225">
    <property type="entry name" value="PRK05672.1"/>
    <property type="match status" value="1"/>
</dbReference>
<dbReference type="HAMAP" id="MF_01902">
    <property type="entry name" value="DNApol_error_prone"/>
    <property type="match status" value="1"/>
</dbReference>
<dbReference type="SMART" id="SM00481">
    <property type="entry name" value="POLIIIAc"/>
    <property type="match status" value="1"/>
</dbReference>
<dbReference type="InterPro" id="IPR029460">
    <property type="entry name" value="DNAPol_HHH"/>
</dbReference>
<dbReference type="Pfam" id="PF07733">
    <property type="entry name" value="DNA_pol3_alpha"/>
    <property type="match status" value="2"/>
</dbReference>
<dbReference type="InterPro" id="IPR040982">
    <property type="entry name" value="DNA_pol3_finger"/>
</dbReference>
<evidence type="ECO:0000256" key="12">
    <source>
        <dbReference type="ARBA" id="ARBA00049244"/>
    </source>
</evidence>
<protein>
    <recommendedName>
        <fullName evidence="4 13">Error-prone DNA polymerase</fullName>
        <ecNumber evidence="3 13">2.7.7.7</ecNumber>
    </recommendedName>
</protein>
<evidence type="ECO:0000256" key="7">
    <source>
        <dbReference type="ARBA" id="ARBA00022695"/>
    </source>
</evidence>
<gene>
    <name evidence="13" type="primary">dnaE2</name>
    <name evidence="15" type="ORF">QPX23_04425</name>
</gene>
<keyword evidence="7 13" id="KW-0548">Nucleotidyltransferase</keyword>
<dbReference type="EC" id="2.7.7.7" evidence="3 13"/>
<dbReference type="CDD" id="cd04485">
    <property type="entry name" value="DnaE_OBF"/>
    <property type="match status" value="1"/>
</dbReference>
<comment type="catalytic activity">
    <reaction evidence="12 13">
        <text>DNA(n) + a 2'-deoxyribonucleoside 5'-triphosphate = DNA(n+1) + diphosphate</text>
        <dbReference type="Rhea" id="RHEA:22508"/>
        <dbReference type="Rhea" id="RHEA-COMP:17339"/>
        <dbReference type="Rhea" id="RHEA-COMP:17340"/>
        <dbReference type="ChEBI" id="CHEBI:33019"/>
        <dbReference type="ChEBI" id="CHEBI:61560"/>
        <dbReference type="ChEBI" id="CHEBI:173112"/>
        <dbReference type="EC" id="2.7.7.7"/>
    </reaction>
</comment>
<keyword evidence="8 13" id="KW-0235">DNA replication</keyword>
<dbReference type="InterPro" id="IPR004805">
    <property type="entry name" value="DnaE2/DnaE/PolC"/>
</dbReference>
<evidence type="ECO:0000256" key="3">
    <source>
        <dbReference type="ARBA" id="ARBA00012417"/>
    </source>
</evidence>
<sequence>MNFNGGAGLPWSRLERILSGHPVPAPVLLPARADIVSNSQDSAGYKLADGLAFAELTAVSSYSFLVGASDPEALVERACQLGLTALGICDHDGFYGSIVFAEAAAKAGLPTIFGARLSLDHGSLTVLVRTPEGYRLLSRVMAAAHMASDDRRPRYPSLESLAEQLAGQCYILVDYSWLSMLDTLIECFGIDSLVLHYESKLLPEDADHFAALDSAAAAVKTVESENLVQVAAAQGLKTRGTNGETTRRRPRLRAIISASPHAATRKETRLASAKAALAQRESLDTASWHTHPMGAQWLRDGRGMLRLAPGREQLLQETVDIAAECAFSWDIVAPRLPHFAVPDGETEMSWLRQLTFERARQRYQAYPEQVYQKAKNQIAHELRVIEKLGFPGYFLIVMDIVDFCVKQNILAQGRGSAANSVVCFSLGITNAEPISAQLLFERFLSADRDGPPDIDLDIESTRREEVIQYVYATYGRDRAAQVANVITYRRKGAVRDAARALGFPQGTADSWAQGKTEPPDNVVALSEQFLGQPRHLGIHSGGMVLCDRPVTDVVPTQWAAMEGRSVVQWDKDSCAGAGLVKFDLLGLGMLEALHHMIDLVQEQHGHTVNLWEIDLADHNVYDMLCRADAVGVFQVESRAQLNTLPRLKPRCFFDLVVEVALIRPGPIQGGSVHPYLRRRDGLEKITYDHPVLEKALAKTLGIPLFQEQLMHIAVDAAGFSGTEADDLRRAMGSKRSPERMAALQERFLRGCWETNQIEAEIAYKLWSKIIAFAAYGFPESHSQSFASLVFFSAWFKCYYPAEFCVGLLRAQPMGFYSPQSLIQDARRHGVQILPVSVLDSQVEASVTSGAIRLGLGSVKGLSTSTAEAIVTAQPALSRQSSVADLVRRTGASVREVEALARAGALEILGLDRRQAQWVAGVAATEQPGMLPGLSAIAAPALPGMSGFEMLVADLASTGVTPDTQPMELLRHALAGQQVLRAADLLRVTDGKRIRVAGMVTHRQRPNTASGSTFLGMEDETGLINVIVSPGLWKRQKRLARTAKALVVRGIVQNASGAATVVADRLEPLEISELLAVRSRDFQ</sequence>
<evidence type="ECO:0000256" key="4">
    <source>
        <dbReference type="ARBA" id="ARBA00017273"/>
    </source>
</evidence>
<keyword evidence="16" id="KW-1185">Reference proteome</keyword>
<accession>A0ABT7FWV3</accession>
<keyword evidence="11 13" id="KW-0234">DNA repair</keyword>
<evidence type="ECO:0000256" key="9">
    <source>
        <dbReference type="ARBA" id="ARBA00022763"/>
    </source>
</evidence>
<dbReference type="InterPro" id="IPR011708">
    <property type="entry name" value="DNA_pol3_alpha_NTPase_dom"/>
</dbReference>
<comment type="subcellular location">
    <subcellularLocation>
        <location evidence="1 13">Cytoplasm</location>
    </subcellularLocation>
</comment>
<proteinExistence type="inferred from homology"/>
<dbReference type="InterPro" id="IPR004365">
    <property type="entry name" value="NA-bd_OB_tRNA"/>
</dbReference>
<dbReference type="PANTHER" id="PTHR32294:SF4">
    <property type="entry name" value="ERROR-PRONE DNA POLYMERASE"/>
    <property type="match status" value="1"/>
</dbReference>
<reference evidence="15 16" key="1">
    <citation type="submission" date="2023-05" db="EMBL/GenBank/DDBJ databases">
        <title>Metabolic capabilities are highly conserved among human nasal-associated Corynebacterium species in pangenomic analyses.</title>
        <authorList>
            <person name="Tran T.H."/>
            <person name="Roberts A.Q."/>
            <person name="Escapa I.F."/>
            <person name="Gao W."/>
            <person name="Conlan S."/>
            <person name="Kong H."/>
            <person name="Segre J.A."/>
            <person name="Kelly M.S."/>
            <person name="Lemon K.P."/>
        </authorList>
    </citation>
    <scope>NUCLEOTIDE SEQUENCE [LARGE SCALE GENOMIC DNA]</scope>
    <source>
        <strain evidence="15 16">KPL3772</strain>
    </source>
</reference>
<evidence type="ECO:0000256" key="8">
    <source>
        <dbReference type="ARBA" id="ARBA00022705"/>
    </source>
</evidence>
<dbReference type="Pfam" id="PF02811">
    <property type="entry name" value="PHP"/>
    <property type="match status" value="1"/>
</dbReference>
<evidence type="ECO:0000256" key="13">
    <source>
        <dbReference type="HAMAP-Rule" id="MF_01902"/>
    </source>
</evidence>
<evidence type="ECO:0000259" key="14">
    <source>
        <dbReference type="SMART" id="SM00481"/>
    </source>
</evidence>
<name>A0ABT7FWV3_9CORY</name>
<dbReference type="CDD" id="cd07431">
    <property type="entry name" value="PHP_PolIIIA"/>
    <property type="match status" value="1"/>
</dbReference>
<dbReference type="Pfam" id="PF01336">
    <property type="entry name" value="tRNA_anti-codon"/>
    <property type="match status" value="1"/>
</dbReference>
<dbReference type="PANTHER" id="PTHR32294">
    <property type="entry name" value="DNA POLYMERASE III SUBUNIT ALPHA"/>
    <property type="match status" value="1"/>
</dbReference>
<evidence type="ECO:0000256" key="11">
    <source>
        <dbReference type="ARBA" id="ARBA00023204"/>
    </source>
</evidence>
<comment type="function">
    <text evidence="13">DNA polymerase involved in damage-induced mutagenesis and translesion synthesis (TLS). It is not the major replicative DNA polymerase.</text>
</comment>
<keyword evidence="9 13" id="KW-0227">DNA damage</keyword>
<evidence type="ECO:0000313" key="16">
    <source>
        <dbReference type="Proteomes" id="UP001239759"/>
    </source>
</evidence>
<dbReference type="InterPro" id="IPR003141">
    <property type="entry name" value="Pol/His_phosphatase_N"/>
</dbReference>
<comment type="caution">
    <text evidence="15">The sequence shown here is derived from an EMBL/GenBank/DDBJ whole genome shotgun (WGS) entry which is preliminary data.</text>
</comment>
<dbReference type="RefSeq" id="WP_284587733.1">
    <property type="nucleotide sequence ID" value="NZ_JASNUQ010000005.1"/>
</dbReference>
<dbReference type="Gene3D" id="3.20.20.140">
    <property type="entry name" value="Metal-dependent hydrolases"/>
    <property type="match status" value="1"/>
</dbReference>
<evidence type="ECO:0000256" key="5">
    <source>
        <dbReference type="ARBA" id="ARBA00022490"/>
    </source>
</evidence>
<dbReference type="InterPro" id="IPR004013">
    <property type="entry name" value="PHP_dom"/>
</dbReference>
<keyword evidence="10 13" id="KW-0239">DNA-directed DNA polymerase</keyword>
<keyword evidence="5 13" id="KW-0963">Cytoplasm</keyword>
<dbReference type="InterPro" id="IPR016195">
    <property type="entry name" value="Pol/histidinol_Pase-like"/>
</dbReference>
<keyword evidence="6 13" id="KW-0808">Transferase</keyword>
<dbReference type="Pfam" id="PF14579">
    <property type="entry name" value="HHH_6"/>
    <property type="match status" value="1"/>
</dbReference>
<dbReference type="Proteomes" id="UP001239759">
    <property type="component" value="Unassembled WGS sequence"/>
</dbReference>
<evidence type="ECO:0000256" key="2">
    <source>
        <dbReference type="ARBA" id="ARBA00007391"/>
    </source>
</evidence>
<dbReference type="GO" id="GO:0003887">
    <property type="term" value="F:DNA-directed DNA polymerase activity"/>
    <property type="evidence" value="ECO:0007669"/>
    <property type="project" value="UniProtKB-EC"/>
</dbReference>
<dbReference type="Gene3D" id="1.10.150.870">
    <property type="match status" value="1"/>
</dbReference>
<feature type="domain" description="Polymerase/histidinol phosphatase N-terminal" evidence="14">
    <location>
        <begin position="54"/>
        <end position="121"/>
    </location>
</feature>
<evidence type="ECO:0000256" key="1">
    <source>
        <dbReference type="ARBA" id="ARBA00004496"/>
    </source>
</evidence>
<comment type="similarity">
    <text evidence="2 13">Belongs to the DNA polymerase type-C family. DnaE2 subfamily.</text>
</comment>
<organism evidence="15 16">
    <name type="scientific">Corynebacterium pseudodiphtheriticum</name>
    <dbReference type="NCBI Taxonomy" id="37637"/>
    <lineage>
        <taxon>Bacteria</taxon>
        <taxon>Bacillati</taxon>
        <taxon>Actinomycetota</taxon>
        <taxon>Actinomycetes</taxon>
        <taxon>Mycobacteriales</taxon>
        <taxon>Corynebacteriaceae</taxon>
        <taxon>Corynebacterium</taxon>
    </lineage>
</organism>
<dbReference type="Pfam" id="PF17657">
    <property type="entry name" value="DNA_pol3_finger"/>
    <property type="match status" value="1"/>
</dbReference>
<evidence type="ECO:0000313" key="15">
    <source>
        <dbReference type="EMBL" id="MDK4289977.1"/>
    </source>
</evidence>
<dbReference type="EMBL" id="JASNUQ010000005">
    <property type="protein sequence ID" value="MDK4289977.1"/>
    <property type="molecule type" value="Genomic_DNA"/>
</dbReference>